<dbReference type="PANTHER" id="PTHR37488:SF2">
    <property type="entry name" value="DUF1275 DOMAIN-CONTAINING PROTEIN"/>
    <property type="match status" value="1"/>
</dbReference>
<feature type="transmembrane region" description="Helical" evidence="1">
    <location>
        <begin position="201"/>
        <end position="219"/>
    </location>
</feature>
<dbReference type="Pfam" id="PF06912">
    <property type="entry name" value="DUF1275"/>
    <property type="match status" value="1"/>
</dbReference>
<dbReference type="PANTHER" id="PTHR37488">
    <property type="entry name" value="DUF1275 DOMAIN-CONTAINING PROTEIN"/>
    <property type="match status" value="1"/>
</dbReference>
<protein>
    <recommendedName>
        <fullName evidence="4">DUF1275 domain-containing protein</fullName>
    </recommendedName>
</protein>
<dbReference type="Proteomes" id="UP001501710">
    <property type="component" value="Unassembled WGS sequence"/>
</dbReference>
<accession>A0ABP8CAZ6</accession>
<dbReference type="EMBL" id="BAABAS010000015">
    <property type="protein sequence ID" value="GAA4236467.1"/>
    <property type="molecule type" value="Genomic_DNA"/>
</dbReference>
<gene>
    <name evidence="2" type="ORF">GCM10022254_46170</name>
</gene>
<evidence type="ECO:0000313" key="3">
    <source>
        <dbReference type="Proteomes" id="UP001501710"/>
    </source>
</evidence>
<reference evidence="3" key="1">
    <citation type="journal article" date="2019" name="Int. J. Syst. Evol. Microbiol.">
        <title>The Global Catalogue of Microorganisms (GCM) 10K type strain sequencing project: providing services to taxonomists for standard genome sequencing and annotation.</title>
        <authorList>
            <consortium name="The Broad Institute Genomics Platform"/>
            <consortium name="The Broad Institute Genome Sequencing Center for Infectious Disease"/>
            <person name="Wu L."/>
            <person name="Ma J."/>
        </authorList>
    </citation>
    <scope>NUCLEOTIDE SEQUENCE [LARGE SCALE GENOMIC DNA]</scope>
    <source>
        <strain evidence="3">JCM 17440</strain>
    </source>
</reference>
<name>A0ABP8CAZ6_9ACTN</name>
<feature type="transmembrane region" description="Helical" evidence="1">
    <location>
        <begin position="175"/>
        <end position="195"/>
    </location>
</feature>
<keyword evidence="1" id="KW-1133">Transmembrane helix</keyword>
<proteinExistence type="predicted"/>
<evidence type="ECO:0008006" key="4">
    <source>
        <dbReference type="Google" id="ProtNLM"/>
    </source>
</evidence>
<sequence length="228" mass="23564">MNGARDHGPLPVLLVLLTVMTGLVDSFSYLELGNVFVANMTGNVIFFGFEVGGGGETRHTILLSAISTVFFCVGAAFGGRLGSDRFNHRGLLLSAGAAAQACVLGVAVLIVTGFGHTGTVERKVLIALLATSMGWQFAIVRRIDVPDFRTVVITTTLTSLVADRAQSAERLVRKAASIGALLLGAAAGPMLIRGFGESAPLWGSAALLAVVAVAGLVTARRPGAESWG</sequence>
<evidence type="ECO:0000313" key="2">
    <source>
        <dbReference type="EMBL" id="GAA4236467.1"/>
    </source>
</evidence>
<feature type="transmembrane region" description="Helical" evidence="1">
    <location>
        <begin position="91"/>
        <end position="112"/>
    </location>
</feature>
<comment type="caution">
    <text evidence="2">The sequence shown here is derived from an EMBL/GenBank/DDBJ whole genome shotgun (WGS) entry which is preliminary data.</text>
</comment>
<dbReference type="RefSeq" id="WP_344899954.1">
    <property type="nucleotide sequence ID" value="NZ_BAABAS010000015.1"/>
</dbReference>
<organism evidence="2 3">
    <name type="scientific">Actinomadura meridiana</name>
    <dbReference type="NCBI Taxonomy" id="559626"/>
    <lineage>
        <taxon>Bacteria</taxon>
        <taxon>Bacillati</taxon>
        <taxon>Actinomycetota</taxon>
        <taxon>Actinomycetes</taxon>
        <taxon>Streptosporangiales</taxon>
        <taxon>Thermomonosporaceae</taxon>
        <taxon>Actinomadura</taxon>
    </lineage>
</organism>
<dbReference type="InterPro" id="IPR010699">
    <property type="entry name" value="DUF1275"/>
</dbReference>
<feature type="transmembrane region" description="Helical" evidence="1">
    <location>
        <begin position="61"/>
        <end position="79"/>
    </location>
</feature>
<keyword evidence="3" id="KW-1185">Reference proteome</keyword>
<keyword evidence="1" id="KW-0472">Membrane</keyword>
<evidence type="ECO:0000256" key="1">
    <source>
        <dbReference type="SAM" id="Phobius"/>
    </source>
</evidence>
<keyword evidence="1" id="KW-0812">Transmembrane</keyword>
<feature type="transmembrane region" description="Helical" evidence="1">
    <location>
        <begin position="12"/>
        <end position="30"/>
    </location>
</feature>